<evidence type="ECO:0000313" key="1">
    <source>
        <dbReference type="EMBL" id="UYL87127.1"/>
    </source>
</evidence>
<dbReference type="EMBL" id="OP434449">
    <property type="protein sequence ID" value="UYL87127.1"/>
    <property type="molecule type" value="Genomic_DNA"/>
</dbReference>
<reference evidence="1" key="1">
    <citation type="submission" date="2022-09" db="EMBL/GenBank/DDBJ databases">
        <authorList>
            <person name="Washington J.M."/>
            <person name="Situmorang M.A."/>
            <person name="Garlena R.A."/>
            <person name="Russell D.A."/>
            <person name="Jacobs-Sera D."/>
            <person name="Hatfull G.F."/>
        </authorList>
    </citation>
    <scope>NUCLEOTIDE SEQUENCE</scope>
</reference>
<name>A0A9X9K3Q6_9CAUD</name>
<dbReference type="Proteomes" id="UP001164797">
    <property type="component" value="Segment"/>
</dbReference>
<keyword evidence="2" id="KW-1185">Reference proteome</keyword>
<sequence>MTSESVEAAFERWARFAAELVALRDAGASPEILSAFRRRETKLDPMLFALVYLSKHLTDVETGKVTLSSVHVEWAESARRWADGPAGPMEDRRLEAAPREMGKSTWHFVILPLWGAAHGHVRFCAAFADAGTQAETHLASFKSELDNNPLIRADFPDLVAPKTRGRGTVEADRVSLYHARSGFVFAAAGMDSRNLGLKVGDARPDLIVLDDIEPHEGAYSAALAEKRRDTLVSAILPLNIRARVVIVGTVTMLGSIIHQIIRYGRGELDDLNTWVGDERIIARHVTPFEVGDDGERRSVWPAKWPLAWLESVEHTRQFAKNYLNDPLGADGDYWTSDDFRPLSPELELAITHEVISLDPAVTTKSSSDYTGIAAVGWARAAAKCALFESRQVKLSGKEIRRVVLGFIERALERGHAVIVIVESNQGGELWTEILHDLPVRVKTYTAGTASKNVRAAEALHYYQTKRVEHAPGNRDAEGQMVAFPRAPHDDLVDAVGAGVRYFLTPRKKGVKVAASSQAYA</sequence>
<dbReference type="KEGG" id="vg:80019570"/>
<evidence type="ECO:0000313" key="2">
    <source>
        <dbReference type="Proteomes" id="UP001164797"/>
    </source>
</evidence>
<dbReference type="RefSeq" id="YP_010754964.1">
    <property type="nucleotide sequence ID" value="NC_073466.1"/>
</dbReference>
<proteinExistence type="predicted"/>
<protein>
    <submittedName>
        <fullName evidence="1">Terminase large subunit</fullName>
    </submittedName>
</protein>
<gene>
    <name evidence="1" type="primary">6</name>
    <name evidence="1" type="ORF">SEA_OSCARSO_6</name>
</gene>
<dbReference type="GeneID" id="80019570"/>
<accession>A0A9X9K3Q6</accession>
<organism evidence="1 2">
    <name type="scientific">Microbacterium phage OscarSo</name>
    <dbReference type="NCBI Taxonomy" id="2985324"/>
    <lineage>
        <taxon>Viruses</taxon>
        <taxon>Duplodnaviria</taxon>
        <taxon>Heunggongvirae</taxon>
        <taxon>Uroviricota</taxon>
        <taxon>Caudoviricetes</taxon>
        <taxon>Oscarsovirus</taxon>
        <taxon>Oscarsovirus oscarso</taxon>
    </lineage>
</organism>
<dbReference type="Gene3D" id="3.30.420.240">
    <property type="match status" value="1"/>
</dbReference>